<comment type="caution">
    <text evidence="1">The sequence shown here is derived from an EMBL/GenBank/DDBJ whole genome shotgun (WGS) entry which is preliminary data.</text>
</comment>
<organism evidence="1 2">
    <name type="scientific">Pedobacter cryoconitis</name>
    <dbReference type="NCBI Taxonomy" id="188932"/>
    <lineage>
        <taxon>Bacteria</taxon>
        <taxon>Pseudomonadati</taxon>
        <taxon>Bacteroidota</taxon>
        <taxon>Sphingobacteriia</taxon>
        <taxon>Sphingobacteriales</taxon>
        <taxon>Sphingobacteriaceae</taxon>
        <taxon>Pedobacter</taxon>
    </lineage>
</organism>
<name>A0A7X0J1A3_9SPHI</name>
<accession>A0A7X0J1A3</accession>
<reference evidence="1 2" key="1">
    <citation type="submission" date="2020-08" db="EMBL/GenBank/DDBJ databases">
        <title>Genomic Encyclopedia of Type Strains, Phase IV (KMG-V): Genome sequencing to study the core and pangenomes of soil and plant-associated prokaryotes.</title>
        <authorList>
            <person name="Whitman W."/>
        </authorList>
    </citation>
    <scope>NUCLEOTIDE SEQUENCE [LARGE SCALE GENOMIC DNA]</scope>
    <source>
        <strain evidence="1 2">M2T3</strain>
    </source>
</reference>
<protein>
    <recommendedName>
        <fullName evidence="3">Lipoprotein</fullName>
    </recommendedName>
</protein>
<sequence length="346" mass="39574">MLRKTGFVGFIICCLVLSCVVGCKKKKSTARTAFYYWKTTFTLDKTQSSLLKAAADNRLYLRFFDVAWNDTRKEVLPVGIITLKQNVREFRITPVIYITNKIFENLAVDQVTPLAQKVNQLVNDIAGQNHIPYQSIQIDCDWTIGTKNRYFAFLKAFKSLNKKSLEATIRLHQVKYADRTGVPPVDKGLLMFYNMGKISANLKQANSIYNAADAEKYVRYLPTYKLPLDIALPLFSWTIQIREGKVIQIYGKIGQKELADKTNFEQTAQPNIYKANKSFYLSGIYIRENDLLKLEILTQKQLNEAAGQVSRHLAHLEKRNIIYYELSTIAASALEAKDLEEVSAHF</sequence>
<dbReference type="RefSeq" id="WP_184623994.1">
    <property type="nucleotide sequence ID" value="NZ_JACHCC010000003.1"/>
</dbReference>
<dbReference type="Proteomes" id="UP000521017">
    <property type="component" value="Unassembled WGS sequence"/>
</dbReference>
<gene>
    <name evidence="1" type="ORF">HDF25_001400</name>
</gene>
<evidence type="ECO:0008006" key="3">
    <source>
        <dbReference type="Google" id="ProtNLM"/>
    </source>
</evidence>
<dbReference type="PROSITE" id="PS51257">
    <property type="entry name" value="PROKAR_LIPOPROTEIN"/>
    <property type="match status" value="1"/>
</dbReference>
<dbReference type="AlphaFoldDB" id="A0A7X0J1A3"/>
<evidence type="ECO:0000313" key="1">
    <source>
        <dbReference type="EMBL" id="MBB6499259.1"/>
    </source>
</evidence>
<evidence type="ECO:0000313" key="2">
    <source>
        <dbReference type="Proteomes" id="UP000521017"/>
    </source>
</evidence>
<dbReference type="EMBL" id="JACHCC010000003">
    <property type="protein sequence ID" value="MBB6499259.1"/>
    <property type="molecule type" value="Genomic_DNA"/>
</dbReference>
<proteinExistence type="predicted"/>